<comment type="caution">
    <text evidence="1">The sequence shown here is derived from an EMBL/GenBank/DDBJ whole genome shotgun (WGS) entry which is preliminary data.</text>
</comment>
<dbReference type="RefSeq" id="WP_266339166.1">
    <property type="nucleotide sequence ID" value="NZ_JAPKNK010000005.1"/>
</dbReference>
<dbReference type="PANTHER" id="PTHR10443">
    <property type="entry name" value="MICROSOMAL DIPEPTIDASE"/>
    <property type="match status" value="1"/>
</dbReference>
<dbReference type="PANTHER" id="PTHR10443:SF12">
    <property type="entry name" value="DIPEPTIDASE"/>
    <property type="match status" value="1"/>
</dbReference>
<evidence type="ECO:0000313" key="2">
    <source>
        <dbReference type="Proteomes" id="UP001144805"/>
    </source>
</evidence>
<dbReference type="InterPro" id="IPR008257">
    <property type="entry name" value="Pept_M19"/>
</dbReference>
<dbReference type="InterPro" id="IPR032466">
    <property type="entry name" value="Metal_Hydrolase"/>
</dbReference>
<dbReference type="Pfam" id="PF01244">
    <property type="entry name" value="Peptidase_M19"/>
    <property type="match status" value="1"/>
</dbReference>
<dbReference type="CDD" id="cd01301">
    <property type="entry name" value="rDP_like"/>
    <property type="match status" value="1"/>
</dbReference>
<evidence type="ECO:0000313" key="1">
    <source>
        <dbReference type="EMBL" id="MCX5570197.1"/>
    </source>
</evidence>
<dbReference type="GO" id="GO:0070573">
    <property type="term" value="F:metallodipeptidase activity"/>
    <property type="evidence" value="ECO:0007669"/>
    <property type="project" value="InterPro"/>
</dbReference>
<dbReference type="EMBL" id="JAPKNK010000005">
    <property type="protein sequence ID" value="MCX5570197.1"/>
    <property type="molecule type" value="Genomic_DNA"/>
</dbReference>
<dbReference type="Proteomes" id="UP001144805">
    <property type="component" value="Unassembled WGS sequence"/>
</dbReference>
<proteinExistence type="predicted"/>
<dbReference type="SUPFAM" id="SSF51556">
    <property type="entry name" value="Metallo-dependent hydrolases"/>
    <property type="match status" value="1"/>
</dbReference>
<name>A0A9X3ILT0_9HYPH</name>
<sequence>MTTAPIPVFDGHNDVLLRLYNNGGDDAAIQSFLTGGAGGHLDLPRAREGGFAGGMFAIFPPSPAMENFMDLMQGEGYDLPLPDALELSDGQKSTLAMASILFRLERASEGAVAVCRSVADIRAAMARGALATVLHIEGAEAIDADLVMLDVLHAAGLRSIGPVWSRPNIFGHGVPMRFPSSPDTGPGLTHVGFDLVRACNRLGILIDLSHLNEKGFWEVARTSNAPLVATHSNVHAICPVSRNLTDAQYEAIRASGGVVGLNYATAFLRPDGHMDAATGLDVMIRHLDAMLERLGETGVALGSDYDGAVVPEGVADVSLLPRLIEAMQAHGYGDALIRRIASENWLDVLDRTWSPR</sequence>
<reference evidence="1" key="1">
    <citation type="submission" date="2022-11" db="EMBL/GenBank/DDBJ databases">
        <title>Biodiversity and phylogenetic relationships of bacteria.</title>
        <authorList>
            <person name="Machado R.A.R."/>
            <person name="Bhat A."/>
            <person name="Loulou A."/>
            <person name="Kallel S."/>
        </authorList>
    </citation>
    <scope>NUCLEOTIDE SEQUENCE</scope>
    <source>
        <strain evidence="1">K-TC2</strain>
    </source>
</reference>
<protein>
    <submittedName>
        <fullName evidence="1">Dipeptidase</fullName>
    </submittedName>
</protein>
<dbReference type="PROSITE" id="PS51365">
    <property type="entry name" value="RENAL_DIPEPTIDASE_2"/>
    <property type="match status" value="1"/>
</dbReference>
<dbReference type="AlphaFoldDB" id="A0A9X3ILT0"/>
<dbReference type="Gene3D" id="3.20.20.140">
    <property type="entry name" value="Metal-dependent hydrolases"/>
    <property type="match status" value="1"/>
</dbReference>
<organism evidence="1 2">
    <name type="scientific">Kaistia nematophila</name>
    <dbReference type="NCBI Taxonomy" id="2994654"/>
    <lineage>
        <taxon>Bacteria</taxon>
        <taxon>Pseudomonadati</taxon>
        <taxon>Pseudomonadota</taxon>
        <taxon>Alphaproteobacteria</taxon>
        <taxon>Hyphomicrobiales</taxon>
        <taxon>Kaistiaceae</taxon>
        <taxon>Kaistia</taxon>
    </lineage>
</organism>
<dbReference type="GO" id="GO:0006508">
    <property type="term" value="P:proteolysis"/>
    <property type="evidence" value="ECO:0007669"/>
    <property type="project" value="InterPro"/>
</dbReference>
<gene>
    <name evidence="1" type="ORF">OSH07_13410</name>
</gene>
<accession>A0A9X3ILT0</accession>
<keyword evidence="2" id="KW-1185">Reference proteome</keyword>